<reference evidence="4 5" key="1">
    <citation type="journal article" date="2018" name="Nat. Biotechnol.">
        <title>A standardized bacterial taxonomy based on genome phylogeny substantially revises the tree of life.</title>
        <authorList>
            <person name="Parks D.H."/>
            <person name="Chuvochina M."/>
            <person name="Waite D.W."/>
            <person name="Rinke C."/>
            <person name="Skarshewski A."/>
            <person name="Chaumeil P.A."/>
            <person name="Hugenholtz P."/>
        </authorList>
    </citation>
    <scope>NUCLEOTIDE SEQUENCE [LARGE SCALE GENOMIC DNA]</scope>
    <source>
        <strain evidence="4">UBA8733</strain>
    </source>
</reference>
<dbReference type="GO" id="GO:0016757">
    <property type="term" value="F:glycosyltransferase activity"/>
    <property type="evidence" value="ECO:0007669"/>
    <property type="project" value="InterPro"/>
</dbReference>
<dbReference type="Gene3D" id="3.40.50.2000">
    <property type="entry name" value="Glycogen Phosphorylase B"/>
    <property type="match status" value="2"/>
</dbReference>
<dbReference type="Pfam" id="PF13439">
    <property type="entry name" value="Glyco_transf_4"/>
    <property type="match status" value="1"/>
</dbReference>
<dbReference type="PANTHER" id="PTHR46401:SF2">
    <property type="entry name" value="GLYCOSYLTRANSFERASE WBBK-RELATED"/>
    <property type="match status" value="1"/>
</dbReference>
<comment type="caution">
    <text evidence="4">The sequence shown here is derived from an EMBL/GenBank/DDBJ whole genome shotgun (WGS) entry which is preliminary data.</text>
</comment>
<evidence type="ECO:0000313" key="4">
    <source>
        <dbReference type="EMBL" id="HAE26862.1"/>
    </source>
</evidence>
<sequence>MTRKLRFGCKPYSSKLPVSTNTEFQETVHKRATCIRLACCAPIGDAHQHIWTGSIQSLQGGDRILKVGIIVDVEPGIHGGIATALRSLITALGKLDGPETYVLIVENQNQVDWLSPLAANQRFEMRPVSSGNPVRDVLRGVKGLANKALGRDGKVGWPQVPISDGWLESLGLDVLHQPTQGFIYCAIPTVYNPHDLQHLHYPQFFDLSDLTWRETIYRAACRTSHAIIVNSQWIKDDVVAQFGVSPDKVQIIPEAAPTQLLAEVTDEDKAATRAKYTLPERYIFYPNNTWPHKNHLRLFEAMAWLRDEKGLTVPLVSTGARHEPSREALDSRMRGLGLENQVQFLGFVSNEDLRAIYQMARCLVVPSLFEANSLPIFEAWAEGIPVASSNVTALPEQVGDAGLLFDPMDPHDMAGVIERLFTDDALCADLIEKGKVRLSDFDFLRTARANRATYRRAAGRRLDSEDAALLAHDWMRYPIRD</sequence>
<evidence type="ECO:0000259" key="3">
    <source>
        <dbReference type="Pfam" id="PF13439"/>
    </source>
</evidence>
<dbReference type="Proteomes" id="UP000259610">
    <property type="component" value="Unassembled WGS sequence"/>
</dbReference>
<keyword evidence="1" id="KW-0808">Transferase</keyword>
<proteinExistence type="predicted"/>
<dbReference type="InterPro" id="IPR028098">
    <property type="entry name" value="Glyco_trans_4-like_N"/>
</dbReference>
<dbReference type="EMBL" id="DMAN01000148">
    <property type="protein sequence ID" value="HAE26862.1"/>
    <property type="molecule type" value="Genomic_DNA"/>
</dbReference>
<dbReference type="SUPFAM" id="SSF53756">
    <property type="entry name" value="UDP-Glycosyltransferase/glycogen phosphorylase"/>
    <property type="match status" value="1"/>
</dbReference>
<organism evidence="4 5">
    <name type="scientific">Hyphomonas adhaerens</name>
    <dbReference type="NCBI Taxonomy" id="81029"/>
    <lineage>
        <taxon>Bacteria</taxon>
        <taxon>Pseudomonadati</taxon>
        <taxon>Pseudomonadota</taxon>
        <taxon>Alphaproteobacteria</taxon>
        <taxon>Hyphomonadales</taxon>
        <taxon>Hyphomonadaceae</taxon>
        <taxon>Hyphomonas</taxon>
    </lineage>
</organism>
<name>A0A3B9GWS1_9PROT</name>
<dbReference type="PANTHER" id="PTHR46401">
    <property type="entry name" value="GLYCOSYLTRANSFERASE WBBK-RELATED"/>
    <property type="match status" value="1"/>
</dbReference>
<feature type="domain" description="Glycosyltransferase subfamily 4-like N-terminal" evidence="3">
    <location>
        <begin position="149"/>
        <end position="255"/>
    </location>
</feature>
<protein>
    <recommendedName>
        <fullName evidence="6">Glycosyltransferase family 1 protein</fullName>
    </recommendedName>
</protein>
<feature type="domain" description="Glycosyl transferase family 1" evidence="2">
    <location>
        <begin position="275"/>
        <end position="435"/>
    </location>
</feature>
<dbReference type="GO" id="GO:0009103">
    <property type="term" value="P:lipopolysaccharide biosynthetic process"/>
    <property type="evidence" value="ECO:0007669"/>
    <property type="project" value="TreeGrafter"/>
</dbReference>
<dbReference type="Pfam" id="PF00534">
    <property type="entry name" value="Glycos_transf_1"/>
    <property type="match status" value="1"/>
</dbReference>
<evidence type="ECO:0008006" key="6">
    <source>
        <dbReference type="Google" id="ProtNLM"/>
    </source>
</evidence>
<dbReference type="InterPro" id="IPR001296">
    <property type="entry name" value="Glyco_trans_1"/>
</dbReference>
<evidence type="ECO:0000256" key="1">
    <source>
        <dbReference type="ARBA" id="ARBA00022679"/>
    </source>
</evidence>
<evidence type="ECO:0000313" key="5">
    <source>
        <dbReference type="Proteomes" id="UP000259610"/>
    </source>
</evidence>
<dbReference type="AlphaFoldDB" id="A0A3B9GWS1"/>
<gene>
    <name evidence="4" type="ORF">DCG58_06875</name>
</gene>
<evidence type="ECO:0000259" key="2">
    <source>
        <dbReference type="Pfam" id="PF00534"/>
    </source>
</evidence>
<accession>A0A3B9GWS1</accession>
<dbReference type="CDD" id="cd03809">
    <property type="entry name" value="GT4_MtfB-like"/>
    <property type="match status" value="1"/>
</dbReference>